<feature type="domain" description="Phospholipid/glycerol acyltransferase" evidence="3">
    <location>
        <begin position="65"/>
        <end position="182"/>
    </location>
</feature>
<reference evidence="5" key="1">
    <citation type="submission" date="2017-09" db="EMBL/GenBank/DDBJ databases">
        <title>Depth-based differentiation of microbial function through sediment-hosted aquifers and enrichment of novel symbionts in the deep terrestrial subsurface.</title>
        <authorList>
            <person name="Probst A.J."/>
            <person name="Ladd B."/>
            <person name="Jarett J.K."/>
            <person name="Geller-Mcgrath D.E."/>
            <person name="Sieber C.M.K."/>
            <person name="Emerson J.B."/>
            <person name="Anantharaman K."/>
            <person name="Thomas B.C."/>
            <person name="Malmstrom R."/>
            <person name="Stieglmeier M."/>
            <person name="Klingl A."/>
            <person name="Woyke T."/>
            <person name="Ryan C.M."/>
            <person name="Banfield J.F."/>
        </authorList>
    </citation>
    <scope>NUCLEOTIDE SEQUENCE [LARGE SCALE GENOMIC DNA]</scope>
</reference>
<dbReference type="SUPFAM" id="SSF69593">
    <property type="entry name" value="Glycerol-3-phosphate (1)-acyltransferase"/>
    <property type="match status" value="1"/>
</dbReference>
<evidence type="ECO:0000256" key="2">
    <source>
        <dbReference type="ARBA" id="ARBA00023315"/>
    </source>
</evidence>
<evidence type="ECO:0000256" key="1">
    <source>
        <dbReference type="ARBA" id="ARBA00022679"/>
    </source>
</evidence>
<dbReference type="InterPro" id="IPR029063">
    <property type="entry name" value="SAM-dependent_MTases_sf"/>
</dbReference>
<keyword evidence="2" id="KW-0012">Acyltransferase</keyword>
<dbReference type="Proteomes" id="UP000228687">
    <property type="component" value="Unassembled WGS sequence"/>
</dbReference>
<dbReference type="EMBL" id="PEXT01000018">
    <property type="protein sequence ID" value="PIS43497.1"/>
    <property type="molecule type" value="Genomic_DNA"/>
</dbReference>
<dbReference type="AlphaFoldDB" id="A0A2H0YYD1"/>
<proteinExistence type="predicted"/>
<evidence type="ECO:0000259" key="3">
    <source>
        <dbReference type="SMART" id="SM00563"/>
    </source>
</evidence>
<comment type="caution">
    <text evidence="4">The sequence shown here is derived from an EMBL/GenBank/DDBJ whole genome shotgun (WGS) entry which is preliminary data.</text>
</comment>
<dbReference type="Pfam" id="PF08241">
    <property type="entry name" value="Methyltransf_11"/>
    <property type="match status" value="1"/>
</dbReference>
<dbReference type="InterPro" id="IPR002123">
    <property type="entry name" value="Plipid/glycerol_acylTrfase"/>
</dbReference>
<accession>A0A2H0YYD1</accession>
<evidence type="ECO:0000313" key="5">
    <source>
        <dbReference type="Proteomes" id="UP000228687"/>
    </source>
</evidence>
<name>A0A2H0YYD1_9BACT</name>
<dbReference type="SUPFAM" id="SSF53335">
    <property type="entry name" value="S-adenosyl-L-methionine-dependent methyltransferases"/>
    <property type="match status" value="1"/>
</dbReference>
<dbReference type="PANTHER" id="PTHR10434:SF11">
    <property type="entry name" value="1-ACYL-SN-GLYCEROL-3-PHOSPHATE ACYLTRANSFERASE"/>
    <property type="match status" value="1"/>
</dbReference>
<dbReference type="GO" id="GO:0006654">
    <property type="term" value="P:phosphatidic acid biosynthetic process"/>
    <property type="evidence" value="ECO:0007669"/>
    <property type="project" value="TreeGrafter"/>
</dbReference>
<evidence type="ECO:0000313" key="4">
    <source>
        <dbReference type="EMBL" id="PIS43497.1"/>
    </source>
</evidence>
<dbReference type="PANTHER" id="PTHR10434">
    <property type="entry name" value="1-ACYL-SN-GLYCEROL-3-PHOSPHATE ACYLTRANSFERASE"/>
    <property type="match status" value="1"/>
</dbReference>
<dbReference type="CDD" id="cd02440">
    <property type="entry name" value="AdoMet_MTases"/>
    <property type="match status" value="1"/>
</dbReference>
<keyword evidence="1" id="KW-0808">Transferase</keyword>
<gene>
    <name evidence="4" type="ORF">COT23_00945</name>
</gene>
<organism evidence="4 5">
    <name type="scientific">Candidatus Kaiserbacteria bacterium CG08_land_8_20_14_0_20_50_21</name>
    <dbReference type="NCBI Taxonomy" id="1974604"/>
    <lineage>
        <taxon>Bacteria</taxon>
        <taxon>Candidatus Kaiseribacteriota</taxon>
    </lineage>
</organism>
<dbReference type="Gene3D" id="3.40.50.150">
    <property type="entry name" value="Vaccinia Virus protein VP39"/>
    <property type="match status" value="1"/>
</dbReference>
<protein>
    <recommendedName>
        <fullName evidence="3">Phospholipid/glycerol acyltransferase domain-containing protein</fullName>
    </recommendedName>
</protein>
<dbReference type="GO" id="GO:0003841">
    <property type="term" value="F:1-acylglycerol-3-phosphate O-acyltransferase activity"/>
    <property type="evidence" value="ECO:0007669"/>
    <property type="project" value="TreeGrafter"/>
</dbReference>
<dbReference type="InterPro" id="IPR013216">
    <property type="entry name" value="Methyltransf_11"/>
</dbReference>
<dbReference type="Pfam" id="PF01553">
    <property type="entry name" value="Acyltransferase"/>
    <property type="match status" value="1"/>
</dbReference>
<dbReference type="SMART" id="SM00563">
    <property type="entry name" value="PlsC"/>
    <property type="match status" value="1"/>
</dbReference>
<dbReference type="CDD" id="cd07989">
    <property type="entry name" value="LPLAT_AGPAT-like"/>
    <property type="match status" value="1"/>
</dbReference>
<sequence length="478" mass="55604">MKKIWKLLALCSIIVMPLTRPRQYNFDPVRVVHTLTWLVLHPAFRFFLRIKTINAENYKKVKGPAIFVSNHESYLDPFLISASIPLCSHFHAIHFLTHEGLFENKFLNILLKIYGSFFGRAYKGDESVLKIPSKLLSRGISIGIFKEWCYEIHPGKKYVSKIISAISMRNKVPIIPVFTYGIYNGGISWSIFLRRMRVVRVVYGQPIYPKEGSNEERINTLLKKSFLQTKLTFMNSIHEEEKSFWNSYARFYHHLEKSDSYNELLREIHSMLPERITGKWIDLGSGSGKIVDILVQKADKNKTEILSSDMNLLMLEKISNRFSNEKIVKVMQMDLSLPLNLKNSYFDGISANLVLPYVIHHHGRVGKKSLISLLENLYKVLRPGGVLLWSTPKHNVNFMRVFIQSWRNILDFKHLENLYYGSMILWHAIKIQKKGISGIYSFLKPEKIQMILKKIGFTDIRFKRSMAGQVDVIICKKK</sequence>